<dbReference type="AlphaFoldDB" id="A0A4U3L8E9"/>
<dbReference type="Pfam" id="PF09949">
    <property type="entry name" value="APP1_cat"/>
    <property type="match status" value="1"/>
</dbReference>
<dbReference type="GO" id="GO:0008195">
    <property type="term" value="F:phosphatidate phosphatase activity"/>
    <property type="evidence" value="ECO:0007669"/>
    <property type="project" value="InterPro"/>
</dbReference>
<feature type="domain" description="Phosphatidate phosphatase APP1 catalytic" evidence="1">
    <location>
        <begin position="129"/>
        <end position="285"/>
    </location>
</feature>
<proteinExistence type="predicted"/>
<organism evidence="2 3">
    <name type="scientific">Ilyomonas limi</name>
    <dbReference type="NCBI Taxonomy" id="2575867"/>
    <lineage>
        <taxon>Bacteria</taxon>
        <taxon>Pseudomonadati</taxon>
        <taxon>Bacteroidota</taxon>
        <taxon>Chitinophagia</taxon>
        <taxon>Chitinophagales</taxon>
        <taxon>Chitinophagaceae</taxon>
        <taxon>Ilyomonas</taxon>
    </lineage>
</organism>
<dbReference type="Proteomes" id="UP000305848">
    <property type="component" value="Unassembled WGS sequence"/>
</dbReference>
<comment type="caution">
    <text evidence="2">The sequence shown here is derived from an EMBL/GenBank/DDBJ whole genome shotgun (WGS) entry which is preliminary data.</text>
</comment>
<name>A0A4U3L8E9_9BACT</name>
<keyword evidence="3" id="KW-1185">Reference proteome</keyword>
<reference evidence="2 3" key="1">
    <citation type="submission" date="2019-05" db="EMBL/GenBank/DDBJ databases">
        <title>Panacibacter sp. strain 17mud1-8 Genome sequencing and assembly.</title>
        <authorList>
            <person name="Chhetri G."/>
        </authorList>
    </citation>
    <scope>NUCLEOTIDE SEQUENCE [LARGE SCALE GENOMIC DNA]</scope>
    <source>
        <strain evidence="2 3">17mud1-8</strain>
    </source>
</reference>
<dbReference type="RefSeq" id="WP_137259835.1">
    <property type="nucleotide sequence ID" value="NZ_SZQL01000001.1"/>
</dbReference>
<dbReference type="OrthoDB" id="9789875at2"/>
<dbReference type="InterPro" id="IPR019236">
    <property type="entry name" value="APP1_cat"/>
</dbReference>
<accession>A0A4U3L8E9</accession>
<protein>
    <submittedName>
        <fullName evidence="2">DUF2183 domain-containing protein</fullName>
    </submittedName>
</protein>
<evidence type="ECO:0000259" key="1">
    <source>
        <dbReference type="Pfam" id="PF09949"/>
    </source>
</evidence>
<dbReference type="PANTHER" id="PTHR28208">
    <property type="entry name" value="PHOSPHATIDATE PHOSPHATASE APP1"/>
    <property type="match status" value="1"/>
</dbReference>
<sequence length="334" mass="38017">MAGLSKYKHAAVKVYNGYGHTHDLVVYGHVFKSKPHIPHKYTNNVLLNILHLIRLFFVEPLPHAKVQLQWRDQTFYAEAEDDGFFRFEWSSSNVNAGWHSLVVNCIDETGNVVATGEGKVLVPHSTQYAFISDIDDTVLVSHSATIGKRLRVLFTKNPRTRKVFNNAVKFYGLLASAHTATEVTNPFFYVSSSEWNLYGYLNEFFKYNGLPNGIFLLNQVKRWYELLKTGKTKHDGKLVRVIRILKVFQKQQFVLLGDNSQRDPDIYAAIVNKYPQKIFAVYIRNIRKEKEAATRELLQTLETAGVHTCLFNDNAAAIEHAKKIGLIGAAVQAE</sequence>
<dbReference type="EMBL" id="SZQL01000001">
    <property type="protein sequence ID" value="TKK71595.1"/>
    <property type="molecule type" value="Genomic_DNA"/>
</dbReference>
<dbReference type="PANTHER" id="PTHR28208:SF3">
    <property type="entry name" value="PHOSPHATIDATE PHOSPHATASE APP1"/>
    <property type="match status" value="1"/>
</dbReference>
<dbReference type="InterPro" id="IPR052935">
    <property type="entry name" value="Mg2+_PAP"/>
</dbReference>
<evidence type="ECO:0000313" key="3">
    <source>
        <dbReference type="Proteomes" id="UP000305848"/>
    </source>
</evidence>
<evidence type="ECO:0000313" key="2">
    <source>
        <dbReference type="EMBL" id="TKK71595.1"/>
    </source>
</evidence>
<gene>
    <name evidence="2" type="ORF">FC093_00800</name>
</gene>